<evidence type="ECO:0000256" key="1">
    <source>
        <dbReference type="SAM" id="Phobius"/>
    </source>
</evidence>
<protein>
    <recommendedName>
        <fullName evidence="4">Secreted protein</fullName>
    </recommendedName>
</protein>
<keyword evidence="1" id="KW-1133">Transmembrane helix</keyword>
<gene>
    <name evidence="2" type="ORF">GCM10009787_27340</name>
</gene>
<evidence type="ECO:0008006" key="4">
    <source>
        <dbReference type="Google" id="ProtNLM"/>
    </source>
</evidence>
<keyword evidence="1" id="KW-0812">Transmembrane</keyword>
<feature type="transmembrane region" description="Helical" evidence="1">
    <location>
        <begin position="40"/>
        <end position="59"/>
    </location>
</feature>
<feature type="transmembrane region" description="Helical" evidence="1">
    <location>
        <begin position="65"/>
        <end position="82"/>
    </location>
</feature>
<dbReference type="EMBL" id="BAAAOQ010000008">
    <property type="protein sequence ID" value="GAA2195786.1"/>
    <property type="molecule type" value="Genomic_DNA"/>
</dbReference>
<evidence type="ECO:0000313" key="2">
    <source>
        <dbReference type="EMBL" id="GAA2195786.1"/>
    </source>
</evidence>
<keyword evidence="1" id="KW-0472">Membrane</keyword>
<name>A0ABN3BGV1_9ACTN</name>
<feature type="transmembrane region" description="Helical" evidence="1">
    <location>
        <begin position="6"/>
        <end position="28"/>
    </location>
</feature>
<reference evidence="2 3" key="1">
    <citation type="journal article" date="2019" name="Int. J. Syst. Evol. Microbiol.">
        <title>The Global Catalogue of Microorganisms (GCM) 10K type strain sequencing project: providing services to taxonomists for standard genome sequencing and annotation.</title>
        <authorList>
            <consortium name="The Broad Institute Genomics Platform"/>
            <consortium name="The Broad Institute Genome Sequencing Center for Infectious Disease"/>
            <person name="Wu L."/>
            <person name="Ma J."/>
        </authorList>
    </citation>
    <scope>NUCLEOTIDE SEQUENCE [LARGE SCALE GENOMIC DNA]</scope>
    <source>
        <strain evidence="2 3">JCM 14924</strain>
    </source>
</reference>
<comment type="caution">
    <text evidence="2">The sequence shown here is derived from an EMBL/GenBank/DDBJ whole genome shotgun (WGS) entry which is preliminary data.</text>
</comment>
<accession>A0ABN3BGV1</accession>
<proteinExistence type="predicted"/>
<dbReference type="Proteomes" id="UP001501391">
    <property type="component" value="Unassembled WGS sequence"/>
</dbReference>
<keyword evidence="3" id="KW-1185">Reference proteome</keyword>
<sequence length="190" mass="19931">MPYALLALGTATMTVSGCVWYVPALAVLRAGKDRPVSHRRAAAACLTGWSTPAMAAVLLLLTEVWWIPAAAAVTGLLLAAGLRIRAAVLRRNEAREASRHWGELGQGRPLPESDRSRYVVAVLVGTGLVAAAVVAVVRVAAGPGGAAAWFSAVTVPGAVLGLFLTLAAMHARMHRRRLPLDGPRPEDTHP</sequence>
<organism evidence="2 3">
    <name type="scientific">Streptomyces bangladeshensis</name>
    <dbReference type="NCBI Taxonomy" id="295352"/>
    <lineage>
        <taxon>Bacteria</taxon>
        <taxon>Bacillati</taxon>
        <taxon>Actinomycetota</taxon>
        <taxon>Actinomycetes</taxon>
        <taxon>Kitasatosporales</taxon>
        <taxon>Streptomycetaceae</taxon>
        <taxon>Streptomyces</taxon>
    </lineage>
</organism>
<evidence type="ECO:0000313" key="3">
    <source>
        <dbReference type="Proteomes" id="UP001501391"/>
    </source>
</evidence>
<feature type="transmembrane region" description="Helical" evidence="1">
    <location>
        <begin position="118"/>
        <end position="141"/>
    </location>
</feature>
<dbReference type="RefSeq" id="WP_059255764.1">
    <property type="nucleotide sequence ID" value="NZ_BAAAOQ010000008.1"/>
</dbReference>
<feature type="transmembrane region" description="Helical" evidence="1">
    <location>
        <begin position="147"/>
        <end position="169"/>
    </location>
</feature>